<keyword evidence="9 12" id="KW-0520">NAD</keyword>
<dbReference type="Proteomes" id="UP000001646">
    <property type="component" value="Unplaced"/>
</dbReference>
<comment type="caution">
    <text evidence="12">Lacks conserved residue(s) required for the propagation of feature annotation.</text>
</comment>
<feature type="binding site" evidence="12">
    <location>
        <position position="121"/>
    </location>
    <ligand>
        <name>K(+)</name>
        <dbReference type="ChEBI" id="CHEBI:29103"/>
    </ligand>
</feature>
<dbReference type="STRING" id="28377.ENSACAP00000020903"/>
<dbReference type="Bgee" id="ENSACAG00000027313">
    <property type="expression patterns" value="Expressed in kidney and 11 other cell types or tissues"/>
</dbReference>
<feature type="binding site" evidence="12">
    <location>
        <position position="222"/>
    </location>
    <ligand>
        <name>K(+)</name>
        <dbReference type="ChEBI" id="CHEBI:29103"/>
    </ligand>
</feature>
<dbReference type="GO" id="GO:0000166">
    <property type="term" value="F:nucleotide binding"/>
    <property type="evidence" value="ECO:0007669"/>
    <property type="project" value="UniProtKB-KW"/>
</dbReference>
<gene>
    <name evidence="12" type="primary">APOA1BP</name>
    <name evidence="12" type="synonym">AIBP</name>
    <name evidence="15" type="synonym">naxe</name>
</gene>
<evidence type="ECO:0000256" key="10">
    <source>
        <dbReference type="ARBA" id="ARBA00023128"/>
    </source>
</evidence>
<reference evidence="15" key="1">
    <citation type="submission" date="2009-12" db="EMBL/GenBank/DDBJ databases">
        <title>The Genome Sequence of Anolis carolinensis (Green Anole Lizard).</title>
        <authorList>
            <consortium name="The Genome Sequencing Platform"/>
            <person name="Di Palma F."/>
            <person name="Alfoldi J."/>
            <person name="Heiman D."/>
            <person name="Young S."/>
            <person name="Grabherr M."/>
            <person name="Johnson J."/>
            <person name="Lander E.S."/>
            <person name="Lindblad-Toh K."/>
        </authorList>
    </citation>
    <scope>NUCLEOTIDE SEQUENCE [LARGE SCALE GENOMIC DNA]</scope>
    <source>
        <strain evidence="15">JBL SC #1</strain>
    </source>
</reference>
<keyword evidence="4 12" id="KW-0479">Metal-binding</keyword>
<comment type="cofactor">
    <cofactor evidence="12">
        <name>K(+)</name>
        <dbReference type="ChEBI" id="CHEBI:29103"/>
    </cofactor>
    <text evidence="12">Binds 1 potassium ion per subunit.</text>
</comment>
<evidence type="ECO:0000256" key="6">
    <source>
        <dbReference type="ARBA" id="ARBA00022857"/>
    </source>
</evidence>
<evidence type="ECO:0000256" key="1">
    <source>
        <dbReference type="ARBA" id="ARBA00000013"/>
    </source>
</evidence>
<feature type="domain" description="YjeF N-terminal" evidence="14">
    <location>
        <begin position="66"/>
        <end position="271"/>
    </location>
</feature>
<comment type="function">
    <text evidence="12">Catalyzes the epimerization of the S- and R-forms of NAD(P)HX, a damaged form of NAD(P)H that is a result of enzymatic or heat-dependent hydration. This is a prerequisite for the S-specific NAD(P)H-hydrate dehydratase to allow the repair of both epimers of NAD(P)HX.</text>
</comment>
<sequence>SRGARLLGLGLLLAHRGPGRAQRLGCTGRSPAWAKPLPAPSCRTLPSSAAAAASMAEPKLLGQKEAQALDQELFEAYKFSLDQLMELAGLSCATAIAKAYPVGSFASNPPAVLVVCGPGNNGGDGLVCARHLKMFGYEPTVHYPKRPSKPLFEGLVTQCQKMDIPFLPEFPSEAGLIDELYGLVVDAIFGFSFQGAVREPFAGILSVLEKVTLPIASIDIPSEGAPGGIQPDLLISLTAPKLAAKHFGGRYHFLGGRFVPKALEQKYGLHLPPYPETDCVLRLS</sequence>
<evidence type="ECO:0000256" key="7">
    <source>
        <dbReference type="ARBA" id="ARBA00022946"/>
    </source>
</evidence>
<evidence type="ECO:0000256" key="12">
    <source>
        <dbReference type="HAMAP-Rule" id="MF_03159"/>
    </source>
</evidence>
<keyword evidence="5 12" id="KW-0547">Nucleotide-binding</keyword>
<keyword evidence="13" id="KW-0732">Signal</keyword>
<dbReference type="HAMAP" id="MF_01966">
    <property type="entry name" value="NADHX_epimerase"/>
    <property type="match status" value="1"/>
</dbReference>
<keyword evidence="16" id="KW-1185">Reference proteome</keyword>
<feature type="binding site" evidence="12">
    <location>
        <position position="219"/>
    </location>
    <ligand>
        <name>(6S)-NADPHX</name>
        <dbReference type="ChEBI" id="CHEBI:64076"/>
    </ligand>
</feature>
<dbReference type="Gene3D" id="3.40.50.10260">
    <property type="entry name" value="YjeF N-terminal domain"/>
    <property type="match status" value="1"/>
</dbReference>
<name>H9GUT1_ANOCA</name>
<feature type="signal peptide" evidence="13">
    <location>
        <begin position="1"/>
        <end position="21"/>
    </location>
</feature>
<evidence type="ECO:0000256" key="13">
    <source>
        <dbReference type="SAM" id="SignalP"/>
    </source>
</evidence>
<comment type="similarity">
    <text evidence="12">Belongs to the NnrE/AIBP family.</text>
</comment>
<evidence type="ECO:0000256" key="3">
    <source>
        <dbReference type="ARBA" id="ARBA00022525"/>
    </source>
</evidence>
<dbReference type="PROSITE" id="PS51385">
    <property type="entry name" value="YJEF_N"/>
    <property type="match status" value="1"/>
</dbReference>
<proteinExistence type="inferred from homology"/>
<evidence type="ECO:0000256" key="8">
    <source>
        <dbReference type="ARBA" id="ARBA00022958"/>
    </source>
</evidence>
<dbReference type="GO" id="GO:0052856">
    <property type="term" value="F:NAD(P)HX epimerase activity"/>
    <property type="evidence" value="ECO:0000318"/>
    <property type="project" value="GO_Central"/>
</dbReference>
<feature type="binding site" evidence="12">
    <location>
        <begin position="120"/>
        <end position="124"/>
    </location>
    <ligand>
        <name>(6S)-NADPHX</name>
        <dbReference type="ChEBI" id="CHEBI:64076"/>
    </ligand>
</feature>
<feature type="binding site" evidence="12">
    <location>
        <position position="186"/>
    </location>
    <ligand>
        <name>K(+)</name>
        <dbReference type="ChEBI" id="CHEBI:29103"/>
    </ligand>
</feature>
<dbReference type="GeneTree" id="ENSGT00390000007227"/>
<evidence type="ECO:0000256" key="11">
    <source>
        <dbReference type="ARBA" id="ARBA00023235"/>
    </source>
</evidence>
<evidence type="ECO:0000256" key="9">
    <source>
        <dbReference type="ARBA" id="ARBA00023027"/>
    </source>
</evidence>
<dbReference type="InterPro" id="IPR032976">
    <property type="entry name" value="YJEFN_prot_NAXE-like"/>
</dbReference>
<evidence type="ECO:0000313" key="15">
    <source>
        <dbReference type="Ensembl" id="ENSACAP00000020903.2"/>
    </source>
</evidence>
<accession>H9GUT1</accession>
<dbReference type="AlphaFoldDB" id="H9GUT1"/>
<dbReference type="InParanoid" id="H9GUT1"/>
<reference evidence="15" key="2">
    <citation type="submission" date="2025-08" db="UniProtKB">
        <authorList>
            <consortium name="Ensembl"/>
        </authorList>
    </citation>
    <scope>IDENTIFICATION</scope>
</reference>
<dbReference type="GO" id="GO:0005739">
    <property type="term" value="C:mitochondrion"/>
    <property type="evidence" value="ECO:0000318"/>
    <property type="project" value="GO_Central"/>
</dbReference>
<reference evidence="15" key="3">
    <citation type="submission" date="2025-09" db="UniProtKB">
        <authorList>
            <consortium name="Ensembl"/>
        </authorList>
    </citation>
    <scope>IDENTIFICATION</scope>
</reference>
<dbReference type="Ensembl" id="ENSACAT00000027467.2">
    <property type="protein sequence ID" value="ENSACAP00000020903.2"/>
    <property type="gene ID" value="ENSACAG00000027313.2"/>
</dbReference>
<dbReference type="Pfam" id="PF03853">
    <property type="entry name" value="YjeF_N"/>
    <property type="match status" value="1"/>
</dbReference>
<dbReference type="HOGENOM" id="CLU_024853_3_0_1"/>
<dbReference type="InterPro" id="IPR004443">
    <property type="entry name" value="YjeF_N_dom"/>
</dbReference>
<keyword evidence="6" id="KW-0521">NADP</keyword>
<dbReference type="InterPro" id="IPR036652">
    <property type="entry name" value="YjeF_N_dom_sf"/>
</dbReference>
<dbReference type="SUPFAM" id="SSF64153">
    <property type="entry name" value="YjeF N-terminal domain-like"/>
    <property type="match status" value="1"/>
</dbReference>
<keyword evidence="11 12" id="KW-0413">Isomerase</keyword>
<comment type="subcellular location">
    <subcellularLocation>
        <location evidence="12">Mitochondrion</location>
    </subcellularLocation>
    <subcellularLocation>
        <location evidence="12">Secreted</location>
    </subcellularLocation>
</comment>
<keyword evidence="3 12" id="KW-0964">Secreted</keyword>
<keyword evidence="7" id="KW-0809">Transit peptide</keyword>
<dbReference type="PANTHER" id="PTHR13232">
    <property type="entry name" value="NAD(P)H-HYDRATE EPIMERASE"/>
    <property type="match status" value="1"/>
</dbReference>
<dbReference type="eggNOG" id="KOG2585">
    <property type="taxonomic scope" value="Eukaryota"/>
</dbReference>
<keyword evidence="8 12" id="KW-0630">Potassium</keyword>
<dbReference type="PANTHER" id="PTHR13232:SF11">
    <property type="entry name" value="NAD(P)H-HYDRATE EPIMERASE"/>
    <property type="match status" value="1"/>
</dbReference>
<feature type="binding site" evidence="12">
    <location>
        <begin position="190"/>
        <end position="196"/>
    </location>
    <ligand>
        <name>(6S)-NADPHX</name>
        <dbReference type="ChEBI" id="CHEBI:64076"/>
    </ligand>
</feature>
<dbReference type="GO" id="GO:0005576">
    <property type="term" value="C:extracellular region"/>
    <property type="evidence" value="ECO:0007669"/>
    <property type="project" value="UniProtKB-SubCell"/>
</dbReference>
<comment type="catalytic activity">
    <reaction evidence="2 12">
        <text>(6R)-NADPHX = (6S)-NADPHX</text>
        <dbReference type="Rhea" id="RHEA:32227"/>
        <dbReference type="ChEBI" id="CHEBI:64076"/>
        <dbReference type="ChEBI" id="CHEBI:64077"/>
        <dbReference type="EC" id="5.1.99.6"/>
    </reaction>
</comment>
<evidence type="ECO:0000256" key="2">
    <source>
        <dbReference type="ARBA" id="ARBA00000909"/>
    </source>
</evidence>
<dbReference type="FunFam" id="3.40.50.10260:FF:000002">
    <property type="entry name" value="NAD(P)H-hydrate epimerase"/>
    <property type="match status" value="1"/>
</dbReference>
<organism evidence="15 16">
    <name type="scientific">Anolis carolinensis</name>
    <name type="common">Green anole</name>
    <name type="synonym">American chameleon</name>
    <dbReference type="NCBI Taxonomy" id="28377"/>
    <lineage>
        <taxon>Eukaryota</taxon>
        <taxon>Metazoa</taxon>
        <taxon>Chordata</taxon>
        <taxon>Craniata</taxon>
        <taxon>Vertebrata</taxon>
        <taxon>Euteleostomi</taxon>
        <taxon>Lepidosauria</taxon>
        <taxon>Squamata</taxon>
        <taxon>Bifurcata</taxon>
        <taxon>Unidentata</taxon>
        <taxon>Episquamata</taxon>
        <taxon>Toxicofera</taxon>
        <taxon>Iguania</taxon>
        <taxon>Dactyloidae</taxon>
        <taxon>Anolis</taxon>
    </lineage>
</organism>
<dbReference type="EC" id="5.1.99.6" evidence="12"/>
<evidence type="ECO:0000256" key="5">
    <source>
        <dbReference type="ARBA" id="ARBA00022741"/>
    </source>
</evidence>
<evidence type="ECO:0000313" key="16">
    <source>
        <dbReference type="Proteomes" id="UP000001646"/>
    </source>
</evidence>
<evidence type="ECO:0000256" key="4">
    <source>
        <dbReference type="ARBA" id="ARBA00022723"/>
    </source>
</evidence>
<dbReference type="GO" id="GO:0046872">
    <property type="term" value="F:metal ion binding"/>
    <property type="evidence" value="ECO:0007669"/>
    <property type="project" value="UniProtKB-KW"/>
</dbReference>
<protein>
    <recommendedName>
        <fullName evidence="12">NAD(P)H-hydrate epimerase</fullName>
        <ecNumber evidence="12">5.1.99.6</ecNumber>
    </recommendedName>
    <alternativeName>
        <fullName evidence="12">Apolipoprotein A-I-binding protein</fullName>
        <shortName evidence="12">AI-BP</shortName>
    </alternativeName>
    <alternativeName>
        <fullName evidence="12">NAD(P)HX epimerase</fullName>
    </alternativeName>
</protein>
<keyword evidence="10 12" id="KW-0496">Mitochondrion</keyword>
<feature type="chain" id="PRO_5032876003" description="NAD(P)H-hydrate epimerase" evidence="13">
    <location>
        <begin position="22"/>
        <end position="284"/>
    </location>
</feature>
<comment type="catalytic activity">
    <reaction evidence="1 12">
        <text>(6R)-NADHX = (6S)-NADHX</text>
        <dbReference type="Rhea" id="RHEA:32215"/>
        <dbReference type="ChEBI" id="CHEBI:64074"/>
        <dbReference type="ChEBI" id="CHEBI:64075"/>
        <dbReference type="EC" id="5.1.99.6"/>
    </reaction>
</comment>
<dbReference type="NCBIfam" id="TIGR00197">
    <property type="entry name" value="yjeF_nterm"/>
    <property type="match status" value="1"/>
</dbReference>
<evidence type="ECO:0000259" key="14">
    <source>
        <dbReference type="PROSITE" id="PS51385"/>
    </source>
</evidence>